<dbReference type="Proteomes" id="UP001501509">
    <property type="component" value="Unassembled WGS sequence"/>
</dbReference>
<keyword evidence="1" id="KW-0732">Signal</keyword>
<accession>A0ABN3PZI5</accession>
<gene>
    <name evidence="2" type="ORF">GCM10010411_42280</name>
</gene>
<keyword evidence="3" id="KW-1185">Reference proteome</keyword>
<protein>
    <recommendedName>
        <fullName evidence="4">Secreted protein</fullName>
    </recommendedName>
</protein>
<feature type="signal peptide" evidence="1">
    <location>
        <begin position="1"/>
        <end position="27"/>
    </location>
</feature>
<organism evidence="2 3">
    <name type="scientific">Actinomadura fulvescens</name>
    <dbReference type="NCBI Taxonomy" id="46160"/>
    <lineage>
        <taxon>Bacteria</taxon>
        <taxon>Bacillati</taxon>
        <taxon>Actinomycetota</taxon>
        <taxon>Actinomycetes</taxon>
        <taxon>Streptosporangiales</taxon>
        <taxon>Thermomonosporaceae</taxon>
        <taxon>Actinomadura</taxon>
    </lineage>
</organism>
<evidence type="ECO:0000256" key="1">
    <source>
        <dbReference type="SAM" id="SignalP"/>
    </source>
</evidence>
<dbReference type="RefSeq" id="WP_344543328.1">
    <property type="nucleotide sequence ID" value="NZ_BAAATD010000005.1"/>
</dbReference>
<evidence type="ECO:0008006" key="4">
    <source>
        <dbReference type="Google" id="ProtNLM"/>
    </source>
</evidence>
<feature type="chain" id="PRO_5046767743" description="Secreted protein" evidence="1">
    <location>
        <begin position="28"/>
        <end position="379"/>
    </location>
</feature>
<proteinExistence type="predicted"/>
<evidence type="ECO:0000313" key="2">
    <source>
        <dbReference type="EMBL" id="GAA2603691.1"/>
    </source>
</evidence>
<name>A0ABN3PZI5_9ACTN</name>
<evidence type="ECO:0000313" key="3">
    <source>
        <dbReference type="Proteomes" id="UP001501509"/>
    </source>
</evidence>
<reference evidence="2 3" key="1">
    <citation type="journal article" date="2019" name="Int. J. Syst. Evol. Microbiol.">
        <title>The Global Catalogue of Microorganisms (GCM) 10K type strain sequencing project: providing services to taxonomists for standard genome sequencing and annotation.</title>
        <authorList>
            <consortium name="The Broad Institute Genomics Platform"/>
            <consortium name="The Broad Institute Genome Sequencing Center for Infectious Disease"/>
            <person name="Wu L."/>
            <person name="Ma J."/>
        </authorList>
    </citation>
    <scope>NUCLEOTIDE SEQUENCE [LARGE SCALE GENOMIC DNA]</scope>
    <source>
        <strain evidence="2 3">JCM 6833</strain>
    </source>
</reference>
<sequence length="379" mass="40927">MTPLKRSLFAGAAGALAIASMAPAVQAAPAPGWRVSNVTSVPDGGDAAVTDVAATSAKGAWAAGYVRAPYRYEMLLKRWDGRAWTRVAVPASLAPRANAKLTTVAASAWNNVWAFGVATHRTTEDEGVVFGVHWNGAKWTRKIFPSHVKRIGQAASIGKNGQVLVVGRGACAGWTCKPIGQRFDGKAWKPFSVPASVGVLHVRSAKDIWATVNLANARKTPLAKNTLAHWNGRKWRYVPRPKLTSTGKRIWHFSDIHARSGKSVWVSVTASNLADGYLPGAYLGRWDGKRWKFVKVNAKDSLRDIESDGGSGFWARSWDAMLLHYVGGKVTARLKAPGAGTGHQVGSLLRIPGTRSLWAAGTIRNKDNWETGVIWKYGS</sequence>
<comment type="caution">
    <text evidence="2">The sequence shown here is derived from an EMBL/GenBank/DDBJ whole genome shotgun (WGS) entry which is preliminary data.</text>
</comment>
<dbReference type="EMBL" id="BAAATD010000005">
    <property type="protein sequence ID" value="GAA2603691.1"/>
    <property type="molecule type" value="Genomic_DNA"/>
</dbReference>